<sequence length="517" mass="59390">WRLDGIGADGQRVFAVPGFAVNSPPLRIDVHLPPPEEYEPAWLRDLLAPELLVSLGNGQRTERMRRHPALQHLVRALEVWTAMHGHGQLQREYNRSPFGSRIVVTRVVADVGRMAEGIYLVPEYDVEAAMLPVETLRDMLKDDDAWPQVVCWEDLKFKRQLHEAITVVENPEIRPTRQCRRVVFKSLLRDQRYLYNEIKTLLSFRPHPHVAGKPLGLVVKRSRFGSRLGVCGFLMEYFEGGNLQMALRNLNTTRQQEGVDAADEGNKGIKSKLEWARQITTALIHVNAHPAGFFPDLKPDNIMLRGSDIVLLDFEQRGGWYTWSPPEVAYIEYMELLAVGLGEEWEGFRNEAHDLLAKRIAGWRPSTQQDAYWNSDGGFSAPWRDLLRKRRKEGSLALEKAQVYMLGKLLWCIFEETPFVRCGVSQEVLCDDDMGRDGNRTRPRFPQFRRAPVEVRELVRRCTEGDRIWEQDSPGGLFVSGRKLVAVGANGERRDTIERAKAWWMSEVDRAKRFIVE</sequence>
<dbReference type="Gene3D" id="1.10.510.10">
    <property type="entry name" value="Transferase(Phosphotransferase) domain 1"/>
    <property type="match status" value="1"/>
</dbReference>
<proteinExistence type="predicted"/>
<dbReference type="AlphaFoldDB" id="A0AA40EFR5"/>
<accession>A0AA40EFR5</accession>
<gene>
    <name evidence="1" type="ORF">B0T18DRAFT_289238</name>
</gene>
<organism evidence="1 2">
    <name type="scientific">Schizothecium vesticola</name>
    <dbReference type="NCBI Taxonomy" id="314040"/>
    <lineage>
        <taxon>Eukaryota</taxon>
        <taxon>Fungi</taxon>
        <taxon>Dikarya</taxon>
        <taxon>Ascomycota</taxon>
        <taxon>Pezizomycotina</taxon>
        <taxon>Sordariomycetes</taxon>
        <taxon>Sordariomycetidae</taxon>
        <taxon>Sordariales</taxon>
        <taxon>Schizotheciaceae</taxon>
        <taxon>Schizothecium</taxon>
    </lineage>
</organism>
<comment type="caution">
    <text evidence="1">The sequence shown here is derived from an EMBL/GenBank/DDBJ whole genome shotgun (WGS) entry which is preliminary data.</text>
</comment>
<dbReference type="Proteomes" id="UP001172155">
    <property type="component" value="Unassembled WGS sequence"/>
</dbReference>
<reference evidence="1" key="1">
    <citation type="submission" date="2023-06" db="EMBL/GenBank/DDBJ databases">
        <title>Genome-scale phylogeny and comparative genomics of the fungal order Sordariales.</title>
        <authorList>
            <consortium name="Lawrence Berkeley National Laboratory"/>
            <person name="Hensen N."/>
            <person name="Bonometti L."/>
            <person name="Westerberg I."/>
            <person name="Brannstrom I.O."/>
            <person name="Guillou S."/>
            <person name="Cros-Aarteil S."/>
            <person name="Calhoun S."/>
            <person name="Haridas S."/>
            <person name="Kuo A."/>
            <person name="Mondo S."/>
            <person name="Pangilinan J."/>
            <person name="Riley R."/>
            <person name="LaButti K."/>
            <person name="Andreopoulos B."/>
            <person name="Lipzen A."/>
            <person name="Chen C."/>
            <person name="Yanf M."/>
            <person name="Daum C."/>
            <person name="Ng V."/>
            <person name="Clum A."/>
            <person name="Steindorff A."/>
            <person name="Ohm R."/>
            <person name="Martin F."/>
            <person name="Silar P."/>
            <person name="Natvig D."/>
            <person name="Lalanne C."/>
            <person name="Gautier V."/>
            <person name="Ament-velasquez S.L."/>
            <person name="Kruys A."/>
            <person name="Hutchinson M.I."/>
            <person name="Powell A.J."/>
            <person name="Barry K."/>
            <person name="Miller A.N."/>
            <person name="Grigoriev I.V."/>
            <person name="Debuchy R."/>
            <person name="Gladieux P."/>
            <person name="Thoren M.H."/>
            <person name="Johannesson H."/>
        </authorList>
    </citation>
    <scope>NUCLEOTIDE SEQUENCE</scope>
    <source>
        <strain evidence="1">SMH3187-1</strain>
    </source>
</reference>
<evidence type="ECO:0008006" key="3">
    <source>
        <dbReference type="Google" id="ProtNLM"/>
    </source>
</evidence>
<protein>
    <recommendedName>
        <fullName evidence="3">Protein kinase domain-containing protein</fullName>
    </recommendedName>
</protein>
<feature type="non-terminal residue" evidence="1">
    <location>
        <position position="517"/>
    </location>
</feature>
<dbReference type="EMBL" id="JAUKUD010000006">
    <property type="protein sequence ID" value="KAK0739984.1"/>
    <property type="molecule type" value="Genomic_DNA"/>
</dbReference>
<evidence type="ECO:0000313" key="2">
    <source>
        <dbReference type="Proteomes" id="UP001172155"/>
    </source>
</evidence>
<keyword evidence="2" id="KW-1185">Reference proteome</keyword>
<feature type="non-terminal residue" evidence="1">
    <location>
        <position position="1"/>
    </location>
</feature>
<dbReference type="InterPro" id="IPR051681">
    <property type="entry name" value="Ser/Thr_Kinases-Pseudokinases"/>
</dbReference>
<dbReference type="InterPro" id="IPR011009">
    <property type="entry name" value="Kinase-like_dom_sf"/>
</dbReference>
<dbReference type="PANTHER" id="PTHR44329">
    <property type="entry name" value="SERINE/THREONINE-PROTEIN KINASE TNNI3K-RELATED"/>
    <property type="match status" value="1"/>
</dbReference>
<name>A0AA40EFR5_9PEZI</name>
<evidence type="ECO:0000313" key="1">
    <source>
        <dbReference type="EMBL" id="KAK0739984.1"/>
    </source>
</evidence>
<dbReference type="SUPFAM" id="SSF56112">
    <property type="entry name" value="Protein kinase-like (PK-like)"/>
    <property type="match status" value="1"/>
</dbReference>
<dbReference type="GO" id="GO:0004674">
    <property type="term" value="F:protein serine/threonine kinase activity"/>
    <property type="evidence" value="ECO:0007669"/>
    <property type="project" value="TreeGrafter"/>
</dbReference>